<sequence length="196" mass="20813">MPFVLTVDQRGSRRSRDLVEDALSTLKQLVHEPLLSFERTAGDEFQGVLAESEAAVDAARLLLRAGAWSVGIGAGPVEEPLPASTRSARGPAFVHAREALDTAKQRPQHVAVVGAGTERAQEADAVLTLMAAVITRRSPAGWAAIDLVEAGHTFAEAAEILGVSRQAVGQRLSAALWQQERDARPVVARLLQEAAA</sequence>
<proteinExistence type="predicted"/>
<reference evidence="1 2" key="1">
    <citation type="submission" date="2019-02" db="EMBL/GenBank/DDBJ databases">
        <title>Draft genome sequences of novel Actinobacteria.</title>
        <authorList>
            <person name="Sahin N."/>
            <person name="Ay H."/>
            <person name="Saygin H."/>
        </authorList>
    </citation>
    <scope>NUCLEOTIDE SEQUENCE [LARGE SCALE GENOMIC DNA]</scope>
    <source>
        <strain evidence="1 2">KC603</strain>
    </source>
</reference>
<dbReference type="RefSeq" id="WP_131981987.1">
    <property type="nucleotide sequence ID" value="NZ_SMKL01000018.1"/>
</dbReference>
<dbReference type="EMBL" id="SMKL01000018">
    <property type="protein sequence ID" value="TDC51995.1"/>
    <property type="molecule type" value="Genomic_DNA"/>
</dbReference>
<dbReference type="AlphaFoldDB" id="A0A4V2XX63"/>
<evidence type="ECO:0000313" key="2">
    <source>
        <dbReference type="Proteomes" id="UP000295621"/>
    </source>
</evidence>
<protein>
    <recommendedName>
        <fullName evidence="3">DNA-binding protein</fullName>
    </recommendedName>
</protein>
<dbReference type="Proteomes" id="UP000295621">
    <property type="component" value="Unassembled WGS sequence"/>
</dbReference>
<accession>A0A4V2XX63</accession>
<comment type="caution">
    <text evidence="1">The sequence shown here is derived from an EMBL/GenBank/DDBJ whole genome shotgun (WGS) entry which is preliminary data.</text>
</comment>
<organism evidence="1 2">
    <name type="scientific">Jiangella ureilytica</name>
    <dbReference type="NCBI Taxonomy" id="2530374"/>
    <lineage>
        <taxon>Bacteria</taxon>
        <taxon>Bacillati</taxon>
        <taxon>Actinomycetota</taxon>
        <taxon>Actinomycetes</taxon>
        <taxon>Jiangellales</taxon>
        <taxon>Jiangellaceae</taxon>
        <taxon>Jiangella</taxon>
    </lineage>
</organism>
<evidence type="ECO:0000313" key="1">
    <source>
        <dbReference type="EMBL" id="TDC51995.1"/>
    </source>
</evidence>
<keyword evidence="2" id="KW-1185">Reference proteome</keyword>
<evidence type="ECO:0008006" key="3">
    <source>
        <dbReference type="Google" id="ProtNLM"/>
    </source>
</evidence>
<dbReference type="OrthoDB" id="5184241at2"/>
<gene>
    <name evidence="1" type="ORF">E1212_10315</name>
</gene>
<name>A0A4V2XX63_9ACTN</name>